<evidence type="ECO:0000256" key="1">
    <source>
        <dbReference type="SAM" id="MobiDB-lite"/>
    </source>
</evidence>
<dbReference type="Proteomes" id="UP000429811">
    <property type="component" value="Unassembled WGS sequence"/>
</dbReference>
<evidence type="ECO:0000313" key="3">
    <source>
        <dbReference type="Proteomes" id="UP000429811"/>
    </source>
</evidence>
<evidence type="ECO:0000313" key="2">
    <source>
        <dbReference type="EMBL" id="MSB49817.1"/>
    </source>
</evidence>
<feature type="region of interest" description="Disordered" evidence="1">
    <location>
        <begin position="1"/>
        <end position="51"/>
    </location>
</feature>
<reference evidence="2 3" key="1">
    <citation type="journal article" date="2019" name="Nat. Med.">
        <title>A library of human gut bacterial isolates paired with longitudinal multiomics data enables mechanistic microbiome research.</title>
        <authorList>
            <person name="Poyet M."/>
            <person name="Groussin M."/>
            <person name="Gibbons S.M."/>
            <person name="Avila-Pacheco J."/>
            <person name="Jiang X."/>
            <person name="Kearney S.M."/>
            <person name="Perrotta A.R."/>
            <person name="Berdy B."/>
            <person name="Zhao S."/>
            <person name="Lieberman T.D."/>
            <person name="Swanson P.K."/>
            <person name="Smith M."/>
            <person name="Roesemann S."/>
            <person name="Alexander J.E."/>
            <person name="Rich S.A."/>
            <person name="Livny J."/>
            <person name="Vlamakis H."/>
            <person name="Clish C."/>
            <person name="Bullock K."/>
            <person name="Deik A."/>
            <person name="Scott J."/>
            <person name="Pierce K.A."/>
            <person name="Xavier R.J."/>
            <person name="Alm E.J."/>
        </authorList>
    </citation>
    <scope>NUCLEOTIDE SEQUENCE [LARGE SCALE GENOMIC DNA]</scope>
    <source>
        <strain evidence="2 3">BIOML-A5</strain>
    </source>
</reference>
<dbReference type="AlphaFoldDB" id="A0A6I2RL26"/>
<dbReference type="NCBIfam" id="NF041924">
    <property type="entry name" value="QatB"/>
    <property type="match status" value="1"/>
</dbReference>
<dbReference type="EMBL" id="WKPO01000021">
    <property type="protein sequence ID" value="MSB49817.1"/>
    <property type="molecule type" value="Genomic_DNA"/>
</dbReference>
<organism evidence="2 3">
    <name type="scientific">Flavonifractor plautii</name>
    <name type="common">Fusobacterium plautii</name>
    <dbReference type="NCBI Taxonomy" id="292800"/>
    <lineage>
        <taxon>Bacteria</taxon>
        <taxon>Bacillati</taxon>
        <taxon>Bacillota</taxon>
        <taxon>Clostridia</taxon>
        <taxon>Eubacteriales</taxon>
        <taxon>Oscillospiraceae</taxon>
        <taxon>Flavonifractor</taxon>
    </lineage>
</organism>
<accession>A0A6I2RL26</accession>
<dbReference type="RefSeq" id="WP_138308016.1">
    <property type="nucleotide sequence ID" value="NZ_CP084007.1"/>
</dbReference>
<gene>
    <name evidence="2" type="ORF">GKE90_14120</name>
</gene>
<comment type="caution">
    <text evidence="2">The sequence shown here is derived from an EMBL/GenBank/DDBJ whole genome shotgun (WGS) entry which is preliminary data.</text>
</comment>
<feature type="compositionally biased region" description="Polar residues" evidence="1">
    <location>
        <begin position="1"/>
        <end position="13"/>
    </location>
</feature>
<sequence>MGTSSHNIGQKGNTPLVPSWLDQPDVETQQDAEKDETYPVPVGEPNRFTQPRGEFTRYINSAGRDTGMARKSIANYVRNSMGGSRNAAQRLGAARNSSARLLNVTGIFASGGAQAVERFLSLENLSKKNATDALLAIADFVCPDGGPQDEGIARNAYITAIEESPEIASIPFEELTSGQMLLIVQKSMVNVVCGRILNDIGNKIIMLPDDIDVAEKLVVQIKEFVTGAISDAVSDLKVDVNNLSQHQSIDIVDEVYRTAFEIMARAGDNE</sequence>
<proteinExistence type="predicted"/>
<protein>
    <submittedName>
        <fullName evidence="2">Uncharacterized protein</fullName>
    </submittedName>
</protein>
<name>A0A6I2RL26_FLAPL</name>
<dbReference type="InterPro" id="IPR049675">
    <property type="entry name" value="QatB"/>
</dbReference>